<feature type="transmembrane region" description="Helical" evidence="6">
    <location>
        <begin position="64"/>
        <end position="82"/>
    </location>
</feature>
<dbReference type="EMBL" id="CCMZ01000003">
    <property type="protein sequence ID" value="CDX11876.1"/>
    <property type="molecule type" value="Genomic_DNA"/>
</dbReference>
<protein>
    <submittedName>
        <fullName evidence="7">Caa(3)-type oxidase, subunit IV</fullName>
    </submittedName>
</protein>
<dbReference type="Proteomes" id="UP000045285">
    <property type="component" value="Unassembled WGS sequence"/>
</dbReference>
<organism evidence="7 8">
    <name type="scientific">Mesorhizobium plurifarium</name>
    <dbReference type="NCBI Taxonomy" id="69974"/>
    <lineage>
        <taxon>Bacteria</taxon>
        <taxon>Pseudomonadati</taxon>
        <taxon>Pseudomonadota</taxon>
        <taxon>Alphaproteobacteria</taxon>
        <taxon>Hyphomicrobiales</taxon>
        <taxon>Phyllobacteriaceae</taxon>
        <taxon>Mesorhizobium</taxon>
    </lineage>
</organism>
<name>A0A090DA07_MESPL</name>
<evidence type="ECO:0000256" key="5">
    <source>
        <dbReference type="ARBA" id="ARBA00023136"/>
    </source>
</evidence>
<keyword evidence="3 6" id="KW-0812">Transmembrane</keyword>
<evidence type="ECO:0000256" key="1">
    <source>
        <dbReference type="ARBA" id="ARBA00004651"/>
    </source>
</evidence>
<sequence length="83" mass="8701">MEHIRKLAFAYVALLVLLGLTVASSFLDLHGANTAVNLLIAAMKAAVVAVVFMKLTGEETLPPLVAVAVALWLAILFGLTLIG</sequence>
<evidence type="ECO:0000313" key="8">
    <source>
        <dbReference type="Proteomes" id="UP000045285"/>
    </source>
</evidence>
<feature type="transmembrane region" description="Helical" evidence="6">
    <location>
        <begin position="33"/>
        <end position="52"/>
    </location>
</feature>
<dbReference type="GO" id="GO:0005886">
    <property type="term" value="C:plasma membrane"/>
    <property type="evidence" value="ECO:0007669"/>
    <property type="project" value="UniProtKB-SubCell"/>
</dbReference>
<keyword evidence="8" id="KW-1185">Reference proteome</keyword>
<gene>
    <name evidence="7" type="ORF">MPL3356_110210</name>
</gene>
<evidence type="ECO:0000256" key="2">
    <source>
        <dbReference type="ARBA" id="ARBA00022475"/>
    </source>
</evidence>
<proteinExistence type="predicted"/>
<keyword evidence="5 6" id="KW-0472">Membrane</keyword>
<accession>A0A090DA07</accession>
<evidence type="ECO:0000256" key="6">
    <source>
        <dbReference type="SAM" id="Phobius"/>
    </source>
</evidence>
<comment type="subcellular location">
    <subcellularLocation>
        <location evidence="1">Cell membrane</location>
        <topology evidence="1">Multi-pass membrane protein</topology>
    </subcellularLocation>
</comment>
<dbReference type="InterPro" id="IPR005171">
    <property type="entry name" value="Cyt_c_oxidase_su4_prok"/>
</dbReference>
<evidence type="ECO:0000256" key="4">
    <source>
        <dbReference type="ARBA" id="ARBA00022989"/>
    </source>
</evidence>
<dbReference type="AlphaFoldDB" id="A0A090DA07"/>
<reference evidence="8" key="1">
    <citation type="submission" date="2014-08" db="EMBL/GenBank/DDBJ databases">
        <authorList>
            <person name="Moulin L."/>
        </authorList>
    </citation>
    <scope>NUCLEOTIDE SEQUENCE [LARGE SCALE GENOMIC DNA]</scope>
</reference>
<keyword evidence="2" id="KW-1003">Cell membrane</keyword>
<dbReference type="Pfam" id="PF03626">
    <property type="entry name" value="COX4_pro"/>
    <property type="match status" value="1"/>
</dbReference>
<dbReference type="NCBIfam" id="TIGR02229">
    <property type="entry name" value="caa3_sub_IV"/>
    <property type="match status" value="1"/>
</dbReference>
<evidence type="ECO:0000256" key="3">
    <source>
        <dbReference type="ARBA" id="ARBA00022692"/>
    </source>
</evidence>
<keyword evidence="4 6" id="KW-1133">Transmembrane helix</keyword>
<dbReference type="InterPro" id="IPR011743">
    <property type="entry name" value="Caa3_sub_IV"/>
</dbReference>
<evidence type="ECO:0000313" key="7">
    <source>
        <dbReference type="EMBL" id="CDX11876.1"/>
    </source>
</evidence>